<name>A0A4Y9Y1B6_9APHY</name>
<evidence type="ECO:0000313" key="1">
    <source>
        <dbReference type="EMBL" id="TFY55171.1"/>
    </source>
</evidence>
<reference evidence="1 2" key="1">
    <citation type="submission" date="2019-01" db="EMBL/GenBank/DDBJ databases">
        <title>Genome sequencing of the rare red list fungi Fomitopsis rosea.</title>
        <authorList>
            <person name="Buettner E."/>
            <person name="Kellner H."/>
        </authorList>
    </citation>
    <scope>NUCLEOTIDE SEQUENCE [LARGE SCALE GENOMIC DNA]</scope>
    <source>
        <strain evidence="1 2">DSM 105464</strain>
    </source>
</reference>
<evidence type="ECO:0000313" key="2">
    <source>
        <dbReference type="Proteomes" id="UP000298390"/>
    </source>
</evidence>
<dbReference type="EMBL" id="SEKV01000618">
    <property type="protein sequence ID" value="TFY55171.1"/>
    <property type="molecule type" value="Genomic_DNA"/>
</dbReference>
<dbReference type="Proteomes" id="UP000298390">
    <property type="component" value="Unassembled WGS sequence"/>
</dbReference>
<protein>
    <submittedName>
        <fullName evidence="1">Uncharacterized protein</fullName>
    </submittedName>
</protein>
<proteinExistence type="predicted"/>
<organism evidence="1 2">
    <name type="scientific">Rhodofomes roseus</name>
    <dbReference type="NCBI Taxonomy" id="34475"/>
    <lineage>
        <taxon>Eukaryota</taxon>
        <taxon>Fungi</taxon>
        <taxon>Dikarya</taxon>
        <taxon>Basidiomycota</taxon>
        <taxon>Agaricomycotina</taxon>
        <taxon>Agaricomycetes</taxon>
        <taxon>Polyporales</taxon>
        <taxon>Rhodofomes</taxon>
    </lineage>
</organism>
<gene>
    <name evidence="1" type="ORF">EVJ58_g8414</name>
</gene>
<dbReference type="AlphaFoldDB" id="A0A4Y9Y1B6"/>
<accession>A0A4Y9Y1B6</accession>
<sequence length="146" mass="16662">MEDLDAIFLAGGEEYETPDAENLPVIVDVSVELSTLDEVRDPRGFLDEEAQIFELVRKAREGTLEVTIIDADAREHPVPDLRANKVHSERPSRPRRRRARAARIFKEAGDRIKRLGRCLAHTMRLRRLFLCDGILVYDIFSLCTGC</sequence>
<comment type="caution">
    <text evidence="1">The sequence shown here is derived from an EMBL/GenBank/DDBJ whole genome shotgun (WGS) entry which is preliminary data.</text>
</comment>